<feature type="transmembrane region" description="Helical" evidence="10">
    <location>
        <begin position="211"/>
        <end position="230"/>
    </location>
</feature>
<evidence type="ECO:0000256" key="1">
    <source>
        <dbReference type="ARBA" id="ARBA00004477"/>
    </source>
</evidence>
<keyword evidence="5" id="KW-0808">Transferase</keyword>
<reference evidence="11" key="1">
    <citation type="submission" date="2023-03" db="EMBL/GenBank/DDBJ databases">
        <title>Complete genome of Cladonia borealis.</title>
        <authorList>
            <person name="Park H."/>
        </authorList>
    </citation>
    <scope>NUCLEOTIDE SEQUENCE</scope>
    <source>
        <strain evidence="11">ANT050790</strain>
    </source>
</reference>
<comment type="caution">
    <text evidence="11">The sequence shown here is derived from an EMBL/GenBank/DDBJ whole genome shotgun (WGS) entry which is preliminary data.</text>
</comment>
<feature type="transmembrane region" description="Helical" evidence="10">
    <location>
        <begin position="146"/>
        <end position="168"/>
    </location>
</feature>
<dbReference type="EC" id="2.4.1.-" evidence="10"/>
<dbReference type="Pfam" id="PF03901">
    <property type="entry name" value="Glyco_transf_22"/>
    <property type="match status" value="1"/>
</dbReference>
<dbReference type="GO" id="GO:0006487">
    <property type="term" value="P:protein N-linked glycosylation"/>
    <property type="evidence" value="ECO:0007669"/>
    <property type="project" value="TreeGrafter"/>
</dbReference>
<feature type="transmembrane region" description="Helical" evidence="10">
    <location>
        <begin position="90"/>
        <end position="108"/>
    </location>
</feature>
<evidence type="ECO:0000256" key="3">
    <source>
        <dbReference type="ARBA" id="ARBA00007063"/>
    </source>
</evidence>
<dbReference type="EMBL" id="JAFEKC020000005">
    <property type="protein sequence ID" value="KAK0514463.1"/>
    <property type="molecule type" value="Genomic_DNA"/>
</dbReference>
<comment type="subcellular location">
    <subcellularLocation>
        <location evidence="1 10">Endoplasmic reticulum membrane</location>
        <topology evidence="1 10">Multi-pass membrane protein</topology>
    </subcellularLocation>
</comment>
<dbReference type="InterPro" id="IPR005599">
    <property type="entry name" value="GPI_mannosylTrfase"/>
</dbReference>
<dbReference type="PANTHER" id="PTHR22760:SF2">
    <property type="entry name" value="ALPHA-1,2-MANNOSYLTRANSFERASE ALG9"/>
    <property type="match status" value="1"/>
</dbReference>
<evidence type="ECO:0000313" key="12">
    <source>
        <dbReference type="Proteomes" id="UP001166286"/>
    </source>
</evidence>
<evidence type="ECO:0000256" key="6">
    <source>
        <dbReference type="ARBA" id="ARBA00022692"/>
    </source>
</evidence>
<keyword evidence="8 10" id="KW-1133">Transmembrane helix</keyword>
<protein>
    <recommendedName>
        <fullName evidence="10">Mannosyltransferase</fullName>
        <ecNumber evidence="10">2.4.1.-</ecNumber>
    </recommendedName>
</protein>
<feature type="transmembrane region" description="Helical" evidence="10">
    <location>
        <begin position="12"/>
        <end position="32"/>
    </location>
</feature>
<dbReference type="GO" id="GO:0005789">
    <property type="term" value="C:endoplasmic reticulum membrane"/>
    <property type="evidence" value="ECO:0007669"/>
    <property type="project" value="UniProtKB-SubCell"/>
</dbReference>
<name>A0AA39R702_9LECA</name>
<evidence type="ECO:0000256" key="10">
    <source>
        <dbReference type="RuleBase" id="RU363075"/>
    </source>
</evidence>
<keyword evidence="4 10" id="KW-0328">Glycosyltransferase</keyword>
<accession>A0AA39R702</accession>
<keyword evidence="7 10" id="KW-0256">Endoplasmic reticulum</keyword>
<keyword evidence="6 10" id="KW-0812">Transmembrane</keyword>
<evidence type="ECO:0000256" key="4">
    <source>
        <dbReference type="ARBA" id="ARBA00022676"/>
    </source>
</evidence>
<evidence type="ECO:0000256" key="8">
    <source>
        <dbReference type="ARBA" id="ARBA00022989"/>
    </source>
</evidence>
<feature type="transmembrane region" description="Helical" evidence="10">
    <location>
        <begin position="180"/>
        <end position="199"/>
    </location>
</feature>
<dbReference type="PANTHER" id="PTHR22760">
    <property type="entry name" value="GLYCOSYLTRANSFERASE"/>
    <property type="match status" value="1"/>
</dbReference>
<evidence type="ECO:0000313" key="11">
    <source>
        <dbReference type="EMBL" id="KAK0514463.1"/>
    </source>
</evidence>
<comment type="similarity">
    <text evidence="3 10">Belongs to the glycosyltransferase 22 family.</text>
</comment>
<sequence>MATAPGMFHASVAYLPSSFAMYITMMGMAAFMDTEDGLKTHKGIMWFGIGATVGWPFSAALVMPFLLEELVFAKVTGNISEMAHRITDGGIRSLIIVPFQVGIDLFFYHKMLFVPWRIVSYNIFSGSSRGPDIFGTEPWHFYIRNLFLNFNAWFLLAMCAGPLLLLSFVTQQHPITRAPVWRSMIYTTPFYLWFAIFTVQAHKEERFMYPAYPLLCFNAAIAMHVFLHYLGRPNQVFIYRKIPVKLKMLFALGGVLLAVTAGVLRTMGIVSAYRAPLAIYKPLETPGFVDTEAIVCLGKEWYRFPSSYFLPKKMRAAFVKSAFDGLLPGRFSEATTGFGLYPTWLVPPGMNDQNIEDPGKHTDIRHCSFLVDSRFAGSEPSNLEPVYIADTKTWEVMQCQDFLDVSQTHPLSRVFWTPEWNIIPARYRRKYGQYCLLRRKSSAN</sequence>
<proteinExistence type="inferred from homology"/>
<evidence type="ECO:0000256" key="7">
    <source>
        <dbReference type="ARBA" id="ARBA00022824"/>
    </source>
</evidence>
<organism evidence="11 12">
    <name type="scientific">Cladonia borealis</name>
    <dbReference type="NCBI Taxonomy" id="184061"/>
    <lineage>
        <taxon>Eukaryota</taxon>
        <taxon>Fungi</taxon>
        <taxon>Dikarya</taxon>
        <taxon>Ascomycota</taxon>
        <taxon>Pezizomycotina</taxon>
        <taxon>Lecanoromycetes</taxon>
        <taxon>OSLEUM clade</taxon>
        <taxon>Lecanoromycetidae</taxon>
        <taxon>Lecanorales</taxon>
        <taxon>Lecanorineae</taxon>
        <taxon>Cladoniaceae</taxon>
        <taxon>Cladonia</taxon>
    </lineage>
</organism>
<dbReference type="AlphaFoldDB" id="A0AA39R702"/>
<feature type="transmembrane region" description="Helical" evidence="10">
    <location>
        <begin position="250"/>
        <end position="273"/>
    </location>
</feature>
<dbReference type="Proteomes" id="UP001166286">
    <property type="component" value="Unassembled WGS sequence"/>
</dbReference>
<evidence type="ECO:0000256" key="2">
    <source>
        <dbReference type="ARBA" id="ARBA00004922"/>
    </source>
</evidence>
<keyword evidence="12" id="KW-1185">Reference proteome</keyword>
<dbReference type="GO" id="GO:0000026">
    <property type="term" value="F:alpha-1,2-mannosyltransferase activity"/>
    <property type="evidence" value="ECO:0007669"/>
    <property type="project" value="TreeGrafter"/>
</dbReference>
<evidence type="ECO:0000256" key="9">
    <source>
        <dbReference type="ARBA" id="ARBA00023136"/>
    </source>
</evidence>
<gene>
    <name evidence="11" type="ORF">JMJ35_003080</name>
</gene>
<comment type="pathway">
    <text evidence="2">Protein modification; protein glycosylation.</text>
</comment>
<feature type="transmembrane region" description="Helical" evidence="10">
    <location>
        <begin position="44"/>
        <end position="67"/>
    </location>
</feature>
<keyword evidence="9 10" id="KW-0472">Membrane</keyword>
<evidence type="ECO:0000256" key="5">
    <source>
        <dbReference type="ARBA" id="ARBA00022679"/>
    </source>
</evidence>